<keyword evidence="3" id="KW-1185">Reference proteome</keyword>
<dbReference type="GO" id="GO:0016020">
    <property type="term" value="C:membrane"/>
    <property type="evidence" value="ECO:0007669"/>
    <property type="project" value="InterPro"/>
</dbReference>
<dbReference type="AlphaFoldDB" id="T1ING5"/>
<accession>T1ING5</accession>
<dbReference type="EnsemblMetazoa" id="SMAR002542-RA">
    <property type="protein sequence ID" value="SMAR002542-PA"/>
    <property type="gene ID" value="SMAR002542"/>
</dbReference>
<feature type="transmembrane region" description="Helical" evidence="1">
    <location>
        <begin position="128"/>
        <end position="148"/>
    </location>
</feature>
<evidence type="ECO:0000313" key="2">
    <source>
        <dbReference type="EnsemblMetazoa" id="SMAR002542-PA"/>
    </source>
</evidence>
<dbReference type="HOGENOM" id="CLU_714386_0_0_1"/>
<organism evidence="2 3">
    <name type="scientific">Strigamia maritima</name>
    <name type="common">European centipede</name>
    <name type="synonym">Geophilus maritimus</name>
    <dbReference type="NCBI Taxonomy" id="126957"/>
    <lineage>
        <taxon>Eukaryota</taxon>
        <taxon>Metazoa</taxon>
        <taxon>Ecdysozoa</taxon>
        <taxon>Arthropoda</taxon>
        <taxon>Myriapoda</taxon>
        <taxon>Chilopoda</taxon>
        <taxon>Pleurostigmophora</taxon>
        <taxon>Geophilomorpha</taxon>
        <taxon>Linotaeniidae</taxon>
        <taxon>Strigamia</taxon>
    </lineage>
</organism>
<feature type="transmembrane region" description="Helical" evidence="1">
    <location>
        <begin position="78"/>
        <end position="97"/>
    </location>
</feature>
<dbReference type="GO" id="GO:0008527">
    <property type="term" value="F:taste receptor activity"/>
    <property type="evidence" value="ECO:0007669"/>
    <property type="project" value="InterPro"/>
</dbReference>
<evidence type="ECO:0000256" key="1">
    <source>
        <dbReference type="SAM" id="Phobius"/>
    </source>
</evidence>
<dbReference type="InterPro" id="IPR009318">
    <property type="entry name" value="Gustatory_rcpt"/>
</dbReference>
<keyword evidence="1" id="KW-0812">Transmembrane</keyword>
<feature type="transmembrane region" description="Helical" evidence="1">
    <location>
        <begin position="262"/>
        <end position="282"/>
    </location>
</feature>
<protein>
    <recommendedName>
        <fullName evidence="4">Gustatory receptor</fullName>
    </recommendedName>
</protein>
<reference evidence="2" key="2">
    <citation type="submission" date="2015-02" db="UniProtKB">
        <authorList>
            <consortium name="EnsemblMetazoa"/>
        </authorList>
    </citation>
    <scope>IDENTIFICATION</scope>
</reference>
<feature type="transmembrane region" description="Helical" evidence="1">
    <location>
        <begin position="194"/>
        <end position="213"/>
    </location>
</feature>
<reference evidence="3" key="1">
    <citation type="submission" date="2011-05" db="EMBL/GenBank/DDBJ databases">
        <authorList>
            <person name="Richards S.R."/>
            <person name="Qu J."/>
            <person name="Jiang H."/>
            <person name="Jhangiani S.N."/>
            <person name="Agravi P."/>
            <person name="Goodspeed R."/>
            <person name="Gross S."/>
            <person name="Mandapat C."/>
            <person name="Jackson L."/>
            <person name="Mathew T."/>
            <person name="Pu L."/>
            <person name="Thornton R."/>
            <person name="Saada N."/>
            <person name="Wilczek-Boney K.B."/>
            <person name="Lee S."/>
            <person name="Kovar C."/>
            <person name="Wu Y."/>
            <person name="Scherer S.E."/>
            <person name="Worley K.C."/>
            <person name="Muzny D.M."/>
            <person name="Gibbs R."/>
        </authorList>
    </citation>
    <scope>NUCLEOTIDE SEQUENCE</scope>
    <source>
        <strain evidence="3">Brora</strain>
    </source>
</reference>
<dbReference type="Pfam" id="PF06151">
    <property type="entry name" value="Trehalose_recp"/>
    <property type="match status" value="1"/>
</dbReference>
<evidence type="ECO:0008006" key="4">
    <source>
        <dbReference type="Google" id="ProtNLM"/>
    </source>
</evidence>
<sequence length="402" mass="46555">MSVTECIVRRRLQCVWYYLYLAYGITISSDRKHLLCPRLKKCIFILFLTIQIINWGFLLLNIIFAFSGLGSSATRLTIAASSLLISINLLASSIVIYKRQVEISVFIQKLLTLLRESNIHLSVIWRRLLLYFTFFTSNLLLIFEVLHIRECFKDSELLHIYQLTIKTNTTTNFYDDFVKKDCVKTLLNIRILHWYLICFTYNAICIIFCEYCCQLVSKNFEMLKYCLHSCVNLDVPVTNEYMNKMHLKYEELCKLTCQLSKLFSPLLLLWSAGGLTIICFSVRGLKMTLQFKEYAPVIMSLMFISREVALLYMLQNQAKNIHTEASAAAVLMSKLRTEENRNACERTEIKLSNFIFVTQKQAQTIGVNVSGIYTITNTSLLSMVGTLLTYTIFIYQTEETGI</sequence>
<proteinExistence type="predicted"/>
<keyword evidence="1" id="KW-1133">Transmembrane helix</keyword>
<keyword evidence="1" id="KW-0472">Membrane</keyword>
<name>T1ING5_STRMM</name>
<dbReference type="EMBL" id="JH431167">
    <property type="status" value="NOT_ANNOTATED_CDS"/>
    <property type="molecule type" value="Genomic_DNA"/>
</dbReference>
<dbReference type="PhylomeDB" id="T1ING5"/>
<dbReference type="Proteomes" id="UP000014500">
    <property type="component" value="Unassembled WGS sequence"/>
</dbReference>
<feature type="transmembrane region" description="Helical" evidence="1">
    <location>
        <begin position="42"/>
        <end position="66"/>
    </location>
</feature>
<evidence type="ECO:0000313" key="3">
    <source>
        <dbReference type="Proteomes" id="UP000014500"/>
    </source>
</evidence>